<reference evidence="1" key="2">
    <citation type="submission" date="2021-02" db="EMBL/GenBank/DDBJ databases">
        <authorList>
            <person name="Merkel A.Y."/>
        </authorList>
    </citation>
    <scope>NUCLEOTIDE SEQUENCE</scope>
    <source>
        <strain evidence="1">T05b</strain>
    </source>
</reference>
<dbReference type="Pfam" id="PF04237">
    <property type="entry name" value="YjbR"/>
    <property type="match status" value="1"/>
</dbReference>
<sequence length="115" mass="12857">MTAQALDAYCLSKKGAHKSYPFDATSAVYKVGEKMFALIAEPETPPRITLKCDPIYALELRSLYASVTGGYYMNKKHWNTISCDGEVDEESLREWIDASYALVVSALPKKVRDTL</sequence>
<dbReference type="PANTHER" id="PTHR35145">
    <property type="entry name" value="CYTOPLASMIC PROTEIN-RELATED"/>
    <property type="match status" value="1"/>
</dbReference>
<dbReference type="InterPro" id="IPR007351">
    <property type="entry name" value="YjbR"/>
</dbReference>
<organism evidence="1 2">
    <name type="scientific">Sulfurospirillum tamanense</name>
    <dbReference type="NCBI Taxonomy" id="2813362"/>
    <lineage>
        <taxon>Bacteria</taxon>
        <taxon>Pseudomonadati</taxon>
        <taxon>Campylobacterota</taxon>
        <taxon>Epsilonproteobacteria</taxon>
        <taxon>Campylobacterales</taxon>
        <taxon>Sulfurospirillaceae</taxon>
        <taxon>Sulfurospirillum</taxon>
    </lineage>
</organism>
<dbReference type="SUPFAM" id="SSF142906">
    <property type="entry name" value="YjbR-like"/>
    <property type="match status" value="1"/>
</dbReference>
<dbReference type="PANTHER" id="PTHR35145:SF1">
    <property type="entry name" value="CYTOPLASMIC PROTEIN"/>
    <property type="match status" value="1"/>
</dbReference>
<keyword evidence="1" id="KW-0238">DNA-binding</keyword>
<dbReference type="GO" id="GO:0003677">
    <property type="term" value="F:DNA binding"/>
    <property type="evidence" value="ECO:0007669"/>
    <property type="project" value="UniProtKB-KW"/>
</dbReference>
<evidence type="ECO:0000313" key="2">
    <source>
        <dbReference type="Proteomes" id="UP000703590"/>
    </source>
</evidence>
<reference evidence="1" key="1">
    <citation type="submission" date="2021-02" db="EMBL/GenBank/DDBJ databases">
        <title>Sulfurospirillum tamanensis sp. nov.</title>
        <authorList>
            <person name="Frolova A."/>
            <person name="Merkel A."/>
            <person name="Slobodkin A."/>
        </authorList>
    </citation>
    <scope>NUCLEOTIDE SEQUENCE</scope>
    <source>
        <strain evidence="1">T05b</strain>
    </source>
</reference>
<accession>A0ABS2WRH8</accession>
<dbReference type="Gene3D" id="3.90.1150.30">
    <property type="match status" value="1"/>
</dbReference>
<dbReference type="EMBL" id="JAFHKK010000009">
    <property type="protein sequence ID" value="MBN2964276.1"/>
    <property type="molecule type" value="Genomic_DNA"/>
</dbReference>
<dbReference type="RefSeq" id="WP_205458825.1">
    <property type="nucleotide sequence ID" value="NZ_JAFHKK010000009.1"/>
</dbReference>
<name>A0ABS2WRH8_9BACT</name>
<protein>
    <submittedName>
        <fullName evidence="1">MmcQ/YjbR family DNA-binding protein</fullName>
    </submittedName>
</protein>
<dbReference type="Proteomes" id="UP000703590">
    <property type="component" value="Unassembled WGS sequence"/>
</dbReference>
<gene>
    <name evidence="1" type="ORF">JWV37_05760</name>
</gene>
<evidence type="ECO:0000313" key="1">
    <source>
        <dbReference type="EMBL" id="MBN2964276.1"/>
    </source>
</evidence>
<proteinExistence type="predicted"/>
<comment type="caution">
    <text evidence="1">The sequence shown here is derived from an EMBL/GenBank/DDBJ whole genome shotgun (WGS) entry which is preliminary data.</text>
</comment>
<dbReference type="InterPro" id="IPR038056">
    <property type="entry name" value="YjbR-like_sf"/>
</dbReference>
<keyword evidence="2" id="KW-1185">Reference proteome</keyword>
<dbReference type="InterPro" id="IPR058532">
    <property type="entry name" value="YjbR/MT2646/Rv2570-like"/>
</dbReference>